<dbReference type="EMBL" id="CP060436">
    <property type="protein sequence ID" value="QPM89151.1"/>
    <property type="molecule type" value="Genomic_DNA"/>
</dbReference>
<name>A0A418SK81_9RHOB</name>
<evidence type="ECO:0000313" key="3">
    <source>
        <dbReference type="Proteomes" id="UP000283786"/>
    </source>
</evidence>
<proteinExistence type="predicted"/>
<feature type="compositionally biased region" description="Basic and acidic residues" evidence="1">
    <location>
        <begin position="322"/>
        <end position="343"/>
    </location>
</feature>
<reference evidence="2 3" key="1">
    <citation type="submission" date="2020-08" db="EMBL/GenBank/DDBJ databases">
        <title>Genome sequence of Rhodobacteraceae bacterium Lw-13e.</title>
        <authorList>
            <person name="Poehlein A."/>
            <person name="Wolter L."/>
            <person name="Daniel R."/>
            <person name="Brinkhoff T."/>
        </authorList>
    </citation>
    <scope>NUCLEOTIDE SEQUENCE [LARGE SCALE GENOMIC DNA]</scope>
    <source>
        <strain evidence="2 3">Lw-13e</strain>
    </source>
</reference>
<dbReference type="RefSeq" id="WP_196222705.1">
    <property type="nucleotide sequence ID" value="NZ_CP060436.1"/>
</dbReference>
<keyword evidence="3" id="KW-1185">Reference proteome</keyword>
<sequence>MTFELWNQWRFRRFLETAGEGGAGGAGAGDGGGGEGAGGTGAGAGQDGQGDAGGDGGAAAEKPWWEGAGFDEKQRQLLTAKGLTVDDPVAAMAKLTTLYGHAESRLGKPADQLMDRPGKDGDVSDWLRANGDLFGIPEKADGYDIKPPESWPKDAKWDSDLEAAARTKGHELGLNARQMQGMVELYAGAVAKLDAGASQDLEQASAQLQSELQADWGDTYGAKVTLAQQAAQAVAEAAGLDSDGLLAIAQVLKKGTGDANTLRLFAAVGEMMGEDSLPNLLGNGAGLSSTPAEARAELEAMMGPDSEYSKAVAAKRGGKPGADAEFKRLHERRQHLEKMVSGR</sequence>
<protein>
    <submittedName>
        <fullName evidence="2">Uncharacterized protein</fullName>
    </submittedName>
</protein>
<dbReference type="Proteomes" id="UP000283786">
    <property type="component" value="Chromosome"/>
</dbReference>
<gene>
    <name evidence="2" type="ORF">PSAL_003620</name>
</gene>
<evidence type="ECO:0000313" key="2">
    <source>
        <dbReference type="EMBL" id="QPM89151.1"/>
    </source>
</evidence>
<feature type="compositionally biased region" description="Gly residues" evidence="1">
    <location>
        <begin position="19"/>
        <end position="57"/>
    </location>
</feature>
<accession>A0A418SK81</accession>
<feature type="region of interest" description="Disordered" evidence="1">
    <location>
        <begin position="315"/>
        <end position="343"/>
    </location>
</feature>
<feature type="region of interest" description="Disordered" evidence="1">
    <location>
        <begin position="19"/>
        <end position="62"/>
    </location>
</feature>
<dbReference type="KEGG" id="palw:PSAL_003620"/>
<evidence type="ECO:0000256" key="1">
    <source>
        <dbReference type="SAM" id="MobiDB-lite"/>
    </source>
</evidence>
<organism evidence="2 3">
    <name type="scientific">Pseudooceanicola algae</name>
    <dbReference type="NCBI Taxonomy" id="1537215"/>
    <lineage>
        <taxon>Bacteria</taxon>
        <taxon>Pseudomonadati</taxon>
        <taxon>Pseudomonadota</taxon>
        <taxon>Alphaproteobacteria</taxon>
        <taxon>Rhodobacterales</taxon>
        <taxon>Paracoccaceae</taxon>
        <taxon>Pseudooceanicola</taxon>
    </lineage>
</organism>
<dbReference type="AlphaFoldDB" id="A0A418SK81"/>